<keyword evidence="3" id="KW-1185">Reference proteome</keyword>
<name>A0A6C0NVZ0_9BACL</name>
<dbReference type="Pfam" id="PF00395">
    <property type="entry name" value="SLH"/>
    <property type="match status" value="1"/>
</dbReference>
<dbReference type="PROSITE" id="PS51272">
    <property type="entry name" value="SLH"/>
    <property type="match status" value="1"/>
</dbReference>
<proteinExistence type="predicted"/>
<dbReference type="Proteomes" id="UP000479114">
    <property type="component" value="Chromosome"/>
</dbReference>
<dbReference type="KEGG" id="prz:GZH47_05295"/>
<dbReference type="InterPro" id="IPR001119">
    <property type="entry name" value="SLH_dom"/>
</dbReference>
<sequence length="421" mass="46523">MVQSLYYDWSVSRHMKRIQRGLLGGLICSFLLGGTASAIPYQVIPDRPADNEWTYLPLQPSDIAGHWSEPLFQWAVQQHIIDGYPDGTLRPDQPISEVEFLKSLYRAFGILLPTQHIPAGSGYSYDWSDGPYGLADMWNHPTAGAGDKRARTQPITRLAAAELITSAQGLHFEGDEAIACLLGQGMANSDARTVAEYGAARTLTRAEAMQWLRQLTLKGMMTIEPRPEERSDPNQLPSMPVAAAERLPDFSATAVTGADFGLYGADRSPLLTYGESKSDAEQQFGIATETNVFDQSAFPLFSAHFDDRGILDDWMIDQDSIEPSLTDTVLQTNKGIILGESALSDVLAAYGTFGYDGVGMANYEYEKMQDGTYKPLVSNRNDAVTKHPSRVYTISFLFDQESLKVRYVYVASIPATRRGFE</sequence>
<gene>
    <name evidence="2" type="ORF">GZH47_05295</name>
</gene>
<dbReference type="AlphaFoldDB" id="A0A6C0NVZ0"/>
<evidence type="ECO:0000313" key="3">
    <source>
        <dbReference type="Proteomes" id="UP000479114"/>
    </source>
</evidence>
<dbReference type="EMBL" id="CP048286">
    <property type="protein sequence ID" value="QHW30318.1"/>
    <property type="molecule type" value="Genomic_DNA"/>
</dbReference>
<organism evidence="2 3">
    <name type="scientific">Paenibacillus rhizovicinus</name>
    <dbReference type="NCBI Taxonomy" id="2704463"/>
    <lineage>
        <taxon>Bacteria</taxon>
        <taxon>Bacillati</taxon>
        <taxon>Bacillota</taxon>
        <taxon>Bacilli</taxon>
        <taxon>Bacillales</taxon>
        <taxon>Paenibacillaceae</taxon>
        <taxon>Paenibacillus</taxon>
    </lineage>
</organism>
<accession>A0A6C0NVZ0</accession>
<protein>
    <submittedName>
        <fullName evidence="2">S-layer homology domain-containing protein</fullName>
    </submittedName>
</protein>
<feature type="domain" description="SLH" evidence="1">
    <location>
        <begin position="55"/>
        <end position="118"/>
    </location>
</feature>
<evidence type="ECO:0000313" key="2">
    <source>
        <dbReference type="EMBL" id="QHW30318.1"/>
    </source>
</evidence>
<reference evidence="2 3" key="1">
    <citation type="submission" date="2020-02" db="EMBL/GenBank/DDBJ databases">
        <title>Paenibacillus sp. nov., isolated from rhizosphere soil of tomato.</title>
        <authorList>
            <person name="Weon H.-Y."/>
            <person name="Lee S.A."/>
        </authorList>
    </citation>
    <scope>NUCLEOTIDE SEQUENCE [LARGE SCALE GENOMIC DNA]</scope>
    <source>
        <strain evidence="2 3">14171R-81</strain>
    </source>
</reference>
<evidence type="ECO:0000259" key="1">
    <source>
        <dbReference type="PROSITE" id="PS51272"/>
    </source>
</evidence>